<evidence type="ECO:0000256" key="3">
    <source>
        <dbReference type="ARBA" id="ARBA00022692"/>
    </source>
</evidence>
<feature type="transmembrane region" description="Helical" evidence="6">
    <location>
        <begin position="61"/>
        <end position="86"/>
    </location>
</feature>
<dbReference type="GO" id="GO:0015920">
    <property type="term" value="P:lipopolysaccharide transport"/>
    <property type="evidence" value="ECO:0007669"/>
    <property type="project" value="TreeGrafter"/>
</dbReference>
<feature type="transmembrane region" description="Helical" evidence="6">
    <location>
        <begin position="344"/>
        <end position="366"/>
    </location>
</feature>
<dbReference type="InterPro" id="IPR005495">
    <property type="entry name" value="LptG/LptF_permease"/>
</dbReference>
<dbReference type="PANTHER" id="PTHR33529:SF6">
    <property type="entry name" value="YJGP_YJGQ FAMILY PERMEASE"/>
    <property type="match status" value="1"/>
</dbReference>
<feature type="transmembrane region" description="Helical" evidence="6">
    <location>
        <begin position="313"/>
        <end position="332"/>
    </location>
</feature>
<evidence type="ECO:0000256" key="2">
    <source>
        <dbReference type="ARBA" id="ARBA00022475"/>
    </source>
</evidence>
<feature type="transmembrane region" description="Helical" evidence="6">
    <location>
        <begin position="21"/>
        <end position="41"/>
    </location>
</feature>
<dbReference type="KEGG" id="aram:KAR29_09665"/>
<dbReference type="Pfam" id="PF03739">
    <property type="entry name" value="LptF_LptG"/>
    <property type="match status" value="1"/>
</dbReference>
<evidence type="ECO:0000313" key="8">
    <source>
        <dbReference type="Proteomes" id="UP000671879"/>
    </source>
</evidence>
<keyword evidence="3 6" id="KW-0812">Transmembrane</keyword>
<dbReference type="Proteomes" id="UP000671879">
    <property type="component" value="Chromosome"/>
</dbReference>
<comment type="subcellular location">
    <subcellularLocation>
        <location evidence="1">Cell membrane</location>
        <topology evidence="1">Multi-pass membrane protein</topology>
    </subcellularLocation>
</comment>
<dbReference type="GO" id="GO:0043190">
    <property type="term" value="C:ATP-binding cassette (ABC) transporter complex"/>
    <property type="evidence" value="ECO:0007669"/>
    <property type="project" value="TreeGrafter"/>
</dbReference>
<evidence type="ECO:0000256" key="5">
    <source>
        <dbReference type="ARBA" id="ARBA00023136"/>
    </source>
</evidence>
<keyword evidence="8" id="KW-1185">Reference proteome</keyword>
<evidence type="ECO:0000256" key="1">
    <source>
        <dbReference type="ARBA" id="ARBA00004651"/>
    </source>
</evidence>
<accession>A0A9Q7AGI2</accession>
<keyword evidence="2" id="KW-1003">Cell membrane</keyword>
<evidence type="ECO:0000256" key="6">
    <source>
        <dbReference type="SAM" id="Phobius"/>
    </source>
</evidence>
<organism evidence="7 8">
    <name type="scientific">Aminithiophilus ramosus</name>
    <dbReference type="NCBI Taxonomy" id="3029084"/>
    <lineage>
        <taxon>Bacteria</taxon>
        <taxon>Thermotogati</taxon>
        <taxon>Synergistota</taxon>
        <taxon>Synergistia</taxon>
        <taxon>Synergistales</taxon>
        <taxon>Aminithiophilaceae</taxon>
        <taxon>Aminithiophilus</taxon>
    </lineage>
</organism>
<evidence type="ECO:0000313" key="7">
    <source>
        <dbReference type="EMBL" id="QTX31625.1"/>
    </source>
</evidence>
<dbReference type="RefSeq" id="WP_274372793.1">
    <property type="nucleotide sequence ID" value="NZ_CP072943.1"/>
</dbReference>
<protein>
    <submittedName>
        <fullName evidence="7">LptF/LptG family permease</fullName>
    </submittedName>
</protein>
<name>A0A9Q7AGI2_9BACT</name>
<proteinExistence type="predicted"/>
<sequence length="371" mass="41041">MTLRRRPWGILDRFIIKELKGPFLFGVLAFTVLLVAGDLLFKLADLIIEQGVSLNVIVRLFLYSLPAVVVLTLPMAALLSTLLTFARLSSTSEIGAFRASGISFQRIVRPVLVASVAVALLATLMGETLVPLTSRAAENVLRYEVAKQRISLVKDHVFLREEEGGRLKRVVYISRLKPRSGTMEGVLLQEFEEGRLRQILSAERGAWVEGEWWLDDGKVFDVEPSGKVSLLFRFQRQKLTLRLAPEQLERVSRKPEEMNVPELLEQIALVDQQGVDVRALWVMFHLRLAVPWASVVLALVGAALGVRPQRSGSGSGVGLGLSVVIVFAYYVIMSFCQSLGQGGYLPPLIAAWSPNVIFLIAGGALVRRANR</sequence>
<gene>
    <name evidence="7" type="ORF">KAR29_09665</name>
</gene>
<feature type="transmembrane region" description="Helical" evidence="6">
    <location>
        <begin position="288"/>
        <end position="306"/>
    </location>
</feature>
<dbReference type="PANTHER" id="PTHR33529">
    <property type="entry name" value="SLR0882 PROTEIN-RELATED"/>
    <property type="match status" value="1"/>
</dbReference>
<dbReference type="EMBL" id="CP072943">
    <property type="protein sequence ID" value="QTX31625.1"/>
    <property type="molecule type" value="Genomic_DNA"/>
</dbReference>
<reference evidence="8" key="1">
    <citation type="submission" date="2021-04" db="EMBL/GenBank/DDBJ databases">
        <title>A novel Synergistetes isolate from a pyrite-forming mixed culture.</title>
        <authorList>
            <person name="Bunk B."/>
            <person name="Sproer C."/>
            <person name="Spring S."/>
            <person name="Pester M."/>
        </authorList>
    </citation>
    <scope>NUCLEOTIDE SEQUENCE [LARGE SCALE GENOMIC DNA]</scope>
    <source>
        <strain evidence="8">J.5.4.2-T.3.5.2</strain>
    </source>
</reference>
<dbReference type="AlphaFoldDB" id="A0A9Q7AGI2"/>
<evidence type="ECO:0000256" key="4">
    <source>
        <dbReference type="ARBA" id="ARBA00022989"/>
    </source>
</evidence>
<feature type="transmembrane region" description="Helical" evidence="6">
    <location>
        <begin position="107"/>
        <end position="125"/>
    </location>
</feature>
<keyword evidence="4 6" id="KW-1133">Transmembrane helix</keyword>
<keyword evidence="5 6" id="KW-0472">Membrane</keyword>